<dbReference type="EMBL" id="HE573027">
    <property type="protein sequence ID" value="CCC54308.1"/>
    <property type="molecule type" value="Genomic_DNA"/>
</dbReference>
<sequence length="391" mass="43253">MEYKAATLEASGKHMECLQLMEKALQIRCKEFESGEQTPSFLSELCDTTERLVMKCNAFAVKSFKEGKYDVASTLFDYALEITAENSFPLREFDMKRKHLIGVTLNNYGCMERRRGHFAEALSYMQRSMECTGQQSAVAFLNMSAVQTQLRLCEDAAQSAIRAMQNLGPNPEDPSLIAVAHHNLAMALELINPKRALEEYRAALNVAHVTIGKNSDTAATIERNMQRFVQILERQQQPALRMDNVPVAVGALAPHTWCGSSVRAKSKRMGESPAHKGDSRENLTMDIFPHPFINSADNLSPRRNEYGTFSHRPRSSPRKVLPPVKPAPKQPPRGSDTNHTSVQSRKDRLSTSSPASGRSFVQSVPKNGGRLPSLVQPARQAAAATTVQAAA</sequence>
<dbReference type="InterPro" id="IPR011990">
    <property type="entry name" value="TPR-like_helical_dom_sf"/>
</dbReference>
<protein>
    <submittedName>
        <fullName evidence="4">Uncharacterized protein</fullName>
    </submittedName>
</protein>
<feature type="non-terminal residue" evidence="4">
    <location>
        <position position="391"/>
    </location>
</feature>
<dbReference type="SUPFAM" id="SSF48452">
    <property type="entry name" value="TPR-like"/>
    <property type="match status" value="1"/>
</dbReference>
<proteinExistence type="predicted"/>
<evidence type="ECO:0000256" key="1">
    <source>
        <dbReference type="ARBA" id="ARBA00022737"/>
    </source>
</evidence>
<reference evidence="4" key="1">
    <citation type="journal article" date="2012" name="Proc. Natl. Acad. Sci. U.S.A.">
        <title>Antigenic diversity is generated by distinct evolutionary mechanisms in African trypanosome species.</title>
        <authorList>
            <person name="Jackson A.P."/>
            <person name="Berry A."/>
            <person name="Aslett M."/>
            <person name="Allison H.C."/>
            <person name="Burton P."/>
            <person name="Vavrova-Anderson J."/>
            <person name="Brown R."/>
            <person name="Browne H."/>
            <person name="Corton N."/>
            <person name="Hauser H."/>
            <person name="Gamble J."/>
            <person name="Gilderthorp R."/>
            <person name="Marcello L."/>
            <person name="McQuillan J."/>
            <person name="Otto T.D."/>
            <person name="Quail M.A."/>
            <person name="Sanders M.J."/>
            <person name="van Tonder A."/>
            <person name="Ginger M.L."/>
            <person name="Field M.C."/>
            <person name="Barry J.D."/>
            <person name="Hertz-Fowler C."/>
            <person name="Berriman M."/>
        </authorList>
    </citation>
    <scope>NUCLEOTIDE SEQUENCE</scope>
    <source>
        <strain evidence="4">Y486</strain>
    </source>
</reference>
<evidence type="ECO:0000313" key="4">
    <source>
        <dbReference type="EMBL" id="CCC54308.1"/>
    </source>
</evidence>
<gene>
    <name evidence="4" type="ORF">TVY486_1117925</name>
</gene>
<feature type="compositionally biased region" description="Basic and acidic residues" evidence="3">
    <location>
        <begin position="268"/>
        <end position="283"/>
    </location>
</feature>
<evidence type="ECO:0000256" key="3">
    <source>
        <dbReference type="SAM" id="MobiDB-lite"/>
    </source>
</evidence>
<dbReference type="PANTHER" id="PTHR45641:SF19">
    <property type="entry name" value="NEPHROCYSTIN-3"/>
    <property type="match status" value="1"/>
</dbReference>
<accession>G0U9M2</accession>
<dbReference type="Gene3D" id="1.25.40.10">
    <property type="entry name" value="Tetratricopeptide repeat domain"/>
    <property type="match status" value="1"/>
</dbReference>
<name>G0U9M2_TRYVY</name>
<feature type="compositionally biased region" description="Low complexity" evidence="3">
    <location>
        <begin position="378"/>
        <end position="391"/>
    </location>
</feature>
<organism evidence="4">
    <name type="scientific">Trypanosoma vivax (strain Y486)</name>
    <dbReference type="NCBI Taxonomy" id="1055687"/>
    <lineage>
        <taxon>Eukaryota</taxon>
        <taxon>Discoba</taxon>
        <taxon>Euglenozoa</taxon>
        <taxon>Kinetoplastea</taxon>
        <taxon>Metakinetoplastina</taxon>
        <taxon>Trypanosomatida</taxon>
        <taxon>Trypanosomatidae</taxon>
        <taxon>Trypanosoma</taxon>
        <taxon>Duttonella</taxon>
    </lineage>
</organism>
<feature type="compositionally biased region" description="Polar residues" evidence="3">
    <location>
        <begin position="350"/>
        <end position="365"/>
    </location>
</feature>
<dbReference type="AlphaFoldDB" id="G0U9M2"/>
<keyword evidence="1" id="KW-0677">Repeat</keyword>
<dbReference type="PANTHER" id="PTHR45641">
    <property type="entry name" value="TETRATRICOPEPTIDE REPEAT PROTEIN (AFU_ORTHOLOGUE AFUA_6G03870)"/>
    <property type="match status" value="1"/>
</dbReference>
<evidence type="ECO:0000256" key="2">
    <source>
        <dbReference type="ARBA" id="ARBA00022803"/>
    </source>
</evidence>
<keyword evidence="2" id="KW-0802">TPR repeat</keyword>
<feature type="region of interest" description="Disordered" evidence="3">
    <location>
        <begin position="260"/>
        <end position="391"/>
    </location>
</feature>